<sequence>MSLSGQTLILVPVDFSECAGSALRYAAGEAARWEGDLVLLHVVDRRLAEDIAGYTGEPVEKVKDRMAGRARKAFKEFVARWGGGDRVRESLVAFGLPFQEIAVKARELQVDLVVMGGYGSRGHGQIEEIFFGSTVERVVRLLPCPVLCVPMG</sequence>
<dbReference type="InterPro" id="IPR006016">
    <property type="entry name" value="UspA"/>
</dbReference>
<protein>
    <submittedName>
        <fullName evidence="3">Universal stress protein</fullName>
    </submittedName>
</protein>
<comment type="similarity">
    <text evidence="1">Belongs to the universal stress protein A family.</text>
</comment>
<dbReference type="PRINTS" id="PR01438">
    <property type="entry name" value="UNVRSLSTRESS"/>
</dbReference>
<dbReference type="RefSeq" id="WP_163298207.1">
    <property type="nucleotide sequence ID" value="NZ_JAAGRR010000032.1"/>
</dbReference>
<dbReference type="Gene3D" id="3.40.50.620">
    <property type="entry name" value="HUPs"/>
    <property type="match status" value="1"/>
</dbReference>
<keyword evidence="4" id="KW-1185">Reference proteome</keyword>
<evidence type="ECO:0000313" key="4">
    <source>
        <dbReference type="Proteomes" id="UP000469346"/>
    </source>
</evidence>
<dbReference type="SUPFAM" id="SSF52402">
    <property type="entry name" value="Adenine nucleotide alpha hydrolases-like"/>
    <property type="match status" value="1"/>
</dbReference>
<accession>A0A6N9TNQ4</accession>
<dbReference type="Pfam" id="PF00582">
    <property type="entry name" value="Usp"/>
    <property type="match status" value="1"/>
</dbReference>
<dbReference type="InterPro" id="IPR006015">
    <property type="entry name" value="Universal_stress_UspA"/>
</dbReference>
<reference evidence="3 4" key="1">
    <citation type="submission" date="2020-02" db="EMBL/GenBank/DDBJ databases">
        <title>Comparative genomics of sulfur disproportionating microorganisms.</title>
        <authorList>
            <person name="Ward L.M."/>
            <person name="Bertran E."/>
            <person name="Johnston D.T."/>
        </authorList>
    </citation>
    <scope>NUCLEOTIDE SEQUENCE [LARGE SCALE GENOMIC DNA]</scope>
    <source>
        <strain evidence="3 4">DSM 100025</strain>
    </source>
</reference>
<proteinExistence type="inferred from homology"/>
<gene>
    <name evidence="3" type="ORF">G3N55_04250</name>
</gene>
<dbReference type="PANTHER" id="PTHR46268:SF6">
    <property type="entry name" value="UNIVERSAL STRESS PROTEIN UP12"/>
    <property type="match status" value="1"/>
</dbReference>
<dbReference type="AlphaFoldDB" id="A0A6N9TNQ4"/>
<dbReference type="EMBL" id="JAAGRR010000032">
    <property type="protein sequence ID" value="NDY42060.1"/>
    <property type="molecule type" value="Genomic_DNA"/>
</dbReference>
<feature type="domain" description="UspA" evidence="2">
    <location>
        <begin position="9"/>
        <end position="150"/>
    </location>
</feature>
<evidence type="ECO:0000259" key="2">
    <source>
        <dbReference type="Pfam" id="PF00582"/>
    </source>
</evidence>
<name>A0A6N9TNQ4_DISTH</name>
<comment type="caution">
    <text evidence="3">The sequence shown here is derived from an EMBL/GenBank/DDBJ whole genome shotgun (WGS) entry which is preliminary data.</text>
</comment>
<dbReference type="PANTHER" id="PTHR46268">
    <property type="entry name" value="STRESS RESPONSE PROTEIN NHAX"/>
    <property type="match status" value="1"/>
</dbReference>
<evidence type="ECO:0000256" key="1">
    <source>
        <dbReference type="ARBA" id="ARBA00008791"/>
    </source>
</evidence>
<dbReference type="InterPro" id="IPR014729">
    <property type="entry name" value="Rossmann-like_a/b/a_fold"/>
</dbReference>
<evidence type="ECO:0000313" key="3">
    <source>
        <dbReference type="EMBL" id="NDY42060.1"/>
    </source>
</evidence>
<organism evidence="3 4">
    <name type="scientific">Dissulfurirhabdus thermomarina</name>
    <dbReference type="NCBI Taxonomy" id="1765737"/>
    <lineage>
        <taxon>Bacteria</taxon>
        <taxon>Deltaproteobacteria</taxon>
        <taxon>Dissulfurirhabdaceae</taxon>
        <taxon>Dissulfurirhabdus</taxon>
    </lineage>
</organism>
<dbReference type="Proteomes" id="UP000469346">
    <property type="component" value="Unassembled WGS sequence"/>
</dbReference>
<dbReference type="CDD" id="cd00293">
    <property type="entry name" value="USP-like"/>
    <property type="match status" value="1"/>
</dbReference>